<dbReference type="eggNOG" id="ENOG502SRZH">
    <property type="taxonomic scope" value="Eukaryota"/>
</dbReference>
<keyword evidence="3" id="KW-1185">Reference proteome</keyword>
<feature type="compositionally biased region" description="Polar residues" evidence="1">
    <location>
        <begin position="1"/>
        <end position="18"/>
    </location>
</feature>
<dbReference type="EMBL" id="AMGX01000003">
    <property type="protein sequence ID" value="EXJ74112.1"/>
    <property type="molecule type" value="Genomic_DNA"/>
</dbReference>
<comment type="caution">
    <text evidence="2">The sequence shown here is derived from an EMBL/GenBank/DDBJ whole genome shotgun (WGS) entry which is preliminary data.</text>
</comment>
<dbReference type="HOGENOM" id="CLU_045134_0_0_1"/>
<dbReference type="Proteomes" id="UP000019471">
    <property type="component" value="Unassembled WGS sequence"/>
</dbReference>
<dbReference type="STRING" id="1182543.W9X0V9"/>
<evidence type="ECO:0000313" key="2">
    <source>
        <dbReference type="EMBL" id="EXJ74112.1"/>
    </source>
</evidence>
<sequence>MNSTTSYGTKLHSYPSSQKENRTMSAGHHGASADRSRIRNNLHFGAQEIPQVMPIPPRQRYSPNKLYKADILSGSLNGGSIGHPKMCARSRPATEIPIDTATQQFLTNTIFAQQGPSPEMNDFDSLFQNFPNDGFDFFRPEGRMLDGQTITGDDLTTPQTVLEAKTPGPGELWPCPMTSYDPSVLGGITSPQSSAAQLHLNPGLSYCEIDPTFVPTQQIGFDSSSLNYPPLPELPSSGDDQFDLRSGPPVPTTDQYLPAMHYQELEPLSVLDQDAQYPDLWVSDATIQSPPDLTSSSVPPVRHLGVKNGQRDTSKDTLLVQLKDQGMSYKMIKERLKFEEAESTLRGRYRALTKPREARLRKPEWGDRDIQLLFEAVSHCSKSNPINLQAAVDLDAISIGQFVNKVPWKQVAEYMESNGAYRYGNATVKKKYLEVLRNRGTPV</sequence>
<proteinExistence type="predicted"/>
<dbReference type="OrthoDB" id="3439209at2759"/>
<protein>
    <recommendedName>
        <fullName evidence="4">Myb-like domain-containing protein</fullName>
    </recommendedName>
</protein>
<dbReference type="RefSeq" id="XP_007741212.1">
    <property type="nucleotide sequence ID" value="XM_007743022.1"/>
</dbReference>
<name>W9X0V9_9EURO</name>
<reference evidence="2 3" key="1">
    <citation type="submission" date="2013-03" db="EMBL/GenBank/DDBJ databases">
        <title>The Genome Sequence of Cladophialophora psammophila CBS 110553.</title>
        <authorList>
            <consortium name="The Broad Institute Genomics Platform"/>
            <person name="Cuomo C."/>
            <person name="de Hoog S."/>
            <person name="Gorbushina A."/>
            <person name="Walker B."/>
            <person name="Young S.K."/>
            <person name="Zeng Q."/>
            <person name="Gargeya S."/>
            <person name="Fitzgerald M."/>
            <person name="Haas B."/>
            <person name="Abouelleil A."/>
            <person name="Allen A.W."/>
            <person name="Alvarado L."/>
            <person name="Arachchi H.M."/>
            <person name="Berlin A.M."/>
            <person name="Chapman S.B."/>
            <person name="Gainer-Dewar J."/>
            <person name="Goldberg J."/>
            <person name="Griggs A."/>
            <person name="Gujja S."/>
            <person name="Hansen M."/>
            <person name="Howarth C."/>
            <person name="Imamovic A."/>
            <person name="Ireland A."/>
            <person name="Larimer J."/>
            <person name="McCowan C."/>
            <person name="Murphy C."/>
            <person name="Pearson M."/>
            <person name="Poon T.W."/>
            <person name="Priest M."/>
            <person name="Roberts A."/>
            <person name="Saif S."/>
            <person name="Shea T."/>
            <person name="Sisk P."/>
            <person name="Sykes S."/>
            <person name="Wortman J."/>
            <person name="Nusbaum C."/>
            <person name="Birren B."/>
        </authorList>
    </citation>
    <scope>NUCLEOTIDE SEQUENCE [LARGE SCALE GENOMIC DNA]</scope>
    <source>
        <strain evidence="2 3">CBS 110553</strain>
    </source>
</reference>
<dbReference type="GeneID" id="19187139"/>
<dbReference type="AlphaFoldDB" id="W9X0V9"/>
<evidence type="ECO:0000313" key="3">
    <source>
        <dbReference type="Proteomes" id="UP000019471"/>
    </source>
</evidence>
<feature type="region of interest" description="Disordered" evidence="1">
    <location>
        <begin position="291"/>
        <end position="310"/>
    </location>
</feature>
<feature type="region of interest" description="Disordered" evidence="1">
    <location>
        <begin position="1"/>
        <end position="34"/>
    </location>
</feature>
<gene>
    <name evidence="2" type="ORF">A1O5_02406</name>
</gene>
<evidence type="ECO:0008006" key="4">
    <source>
        <dbReference type="Google" id="ProtNLM"/>
    </source>
</evidence>
<organism evidence="2 3">
    <name type="scientific">Cladophialophora psammophila CBS 110553</name>
    <dbReference type="NCBI Taxonomy" id="1182543"/>
    <lineage>
        <taxon>Eukaryota</taxon>
        <taxon>Fungi</taxon>
        <taxon>Dikarya</taxon>
        <taxon>Ascomycota</taxon>
        <taxon>Pezizomycotina</taxon>
        <taxon>Eurotiomycetes</taxon>
        <taxon>Chaetothyriomycetidae</taxon>
        <taxon>Chaetothyriales</taxon>
        <taxon>Herpotrichiellaceae</taxon>
        <taxon>Cladophialophora</taxon>
    </lineage>
</organism>
<accession>W9X0V9</accession>
<evidence type="ECO:0000256" key="1">
    <source>
        <dbReference type="SAM" id="MobiDB-lite"/>
    </source>
</evidence>